<dbReference type="RefSeq" id="WP_054429396.1">
    <property type="nucleotide sequence ID" value="NZ_CADIJR010000004.1"/>
</dbReference>
<feature type="region of interest" description="Disordered" evidence="1">
    <location>
        <begin position="29"/>
        <end position="123"/>
    </location>
</feature>
<feature type="compositionally biased region" description="Basic and acidic residues" evidence="1">
    <location>
        <begin position="60"/>
        <end position="72"/>
    </location>
</feature>
<organism evidence="3 4">
    <name type="scientific">Achromobacter insuavis</name>
    <dbReference type="NCBI Taxonomy" id="1287735"/>
    <lineage>
        <taxon>Bacteria</taxon>
        <taxon>Pseudomonadati</taxon>
        <taxon>Pseudomonadota</taxon>
        <taxon>Betaproteobacteria</taxon>
        <taxon>Burkholderiales</taxon>
        <taxon>Alcaligenaceae</taxon>
        <taxon>Achromobacter</taxon>
    </lineage>
</organism>
<proteinExistence type="predicted"/>
<dbReference type="EMBL" id="CADIJR010000004">
    <property type="protein sequence ID" value="CAB3631745.1"/>
    <property type="molecule type" value="Genomic_DNA"/>
</dbReference>
<dbReference type="PROSITE" id="PS51257">
    <property type="entry name" value="PROKAR_LIPOPROTEIN"/>
    <property type="match status" value="1"/>
</dbReference>
<evidence type="ECO:0000313" key="4">
    <source>
        <dbReference type="Proteomes" id="UP000507979"/>
    </source>
</evidence>
<dbReference type="GeneID" id="92896603"/>
<feature type="compositionally biased region" description="Low complexity" evidence="1">
    <location>
        <begin position="29"/>
        <end position="53"/>
    </location>
</feature>
<name>A0A6J5HQT2_9BURK</name>
<keyword evidence="2" id="KW-0732">Signal</keyword>
<keyword evidence="4" id="KW-1185">Reference proteome</keyword>
<gene>
    <name evidence="3" type="primary">psiF</name>
    <name evidence="3" type="ORF">LMG26845_00758</name>
</gene>
<accession>A0A6J5HQT2</accession>
<reference evidence="3 4" key="1">
    <citation type="submission" date="2020-04" db="EMBL/GenBank/DDBJ databases">
        <authorList>
            <person name="De Canck E."/>
        </authorList>
    </citation>
    <scope>NUCLEOTIDE SEQUENCE [LARGE SCALE GENOMIC DNA]</scope>
    <source>
        <strain evidence="3 4">LMG 26845</strain>
    </source>
</reference>
<evidence type="ECO:0000256" key="1">
    <source>
        <dbReference type="SAM" id="MobiDB-lite"/>
    </source>
</evidence>
<dbReference type="Pfam" id="PF07769">
    <property type="entry name" value="PsiF_repeat"/>
    <property type="match status" value="2"/>
</dbReference>
<evidence type="ECO:0000256" key="2">
    <source>
        <dbReference type="SAM" id="SignalP"/>
    </source>
</evidence>
<dbReference type="Proteomes" id="UP000507979">
    <property type="component" value="Unassembled WGS sequence"/>
</dbReference>
<dbReference type="AlphaFoldDB" id="A0A6J5HQT2"/>
<evidence type="ECO:0000313" key="3">
    <source>
        <dbReference type="EMBL" id="CAB3631745.1"/>
    </source>
</evidence>
<protein>
    <submittedName>
        <fullName evidence="3">Phosphate starvation-inducible protein PsiF</fullName>
    </submittedName>
</protein>
<sequence>MLSRTSQLASAIVLSASCFGAVYAQTPAATPAPAKTPAPAATPAAKTPTPQQQRMADCNKSAEGKKGDDRKTYMSACLKGEAPPPAKQLTPQQQKMKDCNAKAGEQKLTGDKRKTFMSTCLKG</sequence>
<feature type="signal peptide" evidence="2">
    <location>
        <begin position="1"/>
        <end position="24"/>
    </location>
</feature>
<feature type="compositionally biased region" description="Basic and acidic residues" evidence="1">
    <location>
        <begin position="95"/>
        <end position="114"/>
    </location>
</feature>
<dbReference type="InterPro" id="IPR011690">
    <property type="entry name" value="P_starv_induced_PsiF"/>
</dbReference>
<feature type="chain" id="PRO_5030157671" evidence="2">
    <location>
        <begin position="25"/>
        <end position="123"/>
    </location>
</feature>